<accession>A0AA87BDA1</accession>
<dbReference type="Proteomes" id="UP001189624">
    <property type="component" value="Chromosome 11"/>
</dbReference>
<gene>
    <name evidence="1" type="ORF">AYBTSS11_LOCUS31418</name>
</gene>
<organism evidence="1 2">
    <name type="scientific">Sphenostylis stenocarpa</name>
    <dbReference type="NCBI Taxonomy" id="92480"/>
    <lineage>
        <taxon>Eukaryota</taxon>
        <taxon>Viridiplantae</taxon>
        <taxon>Streptophyta</taxon>
        <taxon>Embryophyta</taxon>
        <taxon>Tracheophyta</taxon>
        <taxon>Spermatophyta</taxon>
        <taxon>Magnoliopsida</taxon>
        <taxon>eudicotyledons</taxon>
        <taxon>Gunneridae</taxon>
        <taxon>Pentapetalae</taxon>
        <taxon>rosids</taxon>
        <taxon>fabids</taxon>
        <taxon>Fabales</taxon>
        <taxon>Fabaceae</taxon>
        <taxon>Papilionoideae</taxon>
        <taxon>50 kb inversion clade</taxon>
        <taxon>NPAAA clade</taxon>
        <taxon>indigoferoid/millettioid clade</taxon>
        <taxon>Phaseoleae</taxon>
        <taxon>Sphenostylis</taxon>
    </lineage>
</organism>
<evidence type="ECO:0000313" key="2">
    <source>
        <dbReference type="Proteomes" id="UP001189624"/>
    </source>
</evidence>
<protein>
    <submittedName>
        <fullName evidence="1">Uncharacterized protein</fullName>
    </submittedName>
</protein>
<sequence>MRETVGGGNEHKWLTVRECGPISNGSWLERSGDRERLQGKGCGERVSYILVGVSYDGCGEVERVVCGVKAKRGGCGDLGRCRV</sequence>
<dbReference type="Gramene" id="rna-AYBTSS11_LOCUS31418">
    <property type="protein sequence ID" value="CAJ1979205.1"/>
    <property type="gene ID" value="gene-AYBTSS11_LOCUS31418"/>
</dbReference>
<evidence type="ECO:0000313" key="1">
    <source>
        <dbReference type="EMBL" id="CAJ1979205.1"/>
    </source>
</evidence>
<name>A0AA87BDA1_9FABA</name>
<reference evidence="1" key="1">
    <citation type="submission" date="2023-10" db="EMBL/GenBank/DDBJ databases">
        <authorList>
            <person name="Domelevo Entfellner J.-B."/>
        </authorList>
    </citation>
    <scope>NUCLEOTIDE SEQUENCE</scope>
</reference>
<proteinExistence type="predicted"/>
<keyword evidence="2" id="KW-1185">Reference proteome</keyword>
<dbReference type="AlphaFoldDB" id="A0AA87BDA1"/>
<dbReference type="EMBL" id="OY731408">
    <property type="protein sequence ID" value="CAJ1979205.1"/>
    <property type="molecule type" value="Genomic_DNA"/>
</dbReference>